<dbReference type="Pfam" id="PF00249">
    <property type="entry name" value="Myb_DNA-binding"/>
    <property type="match status" value="1"/>
</dbReference>
<dbReference type="Gene3D" id="1.10.10.60">
    <property type="entry name" value="Homeodomain-like"/>
    <property type="match status" value="1"/>
</dbReference>
<proteinExistence type="predicted"/>
<organism evidence="7 8">
    <name type="scientific">Brassica rapa subsp. trilocularis</name>
    <dbReference type="NCBI Taxonomy" id="1813537"/>
    <lineage>
        <taxon>Eukaryota</taxon>
        <taxon>Viridiplantae</taxon>
        <taxon>Streptophyta</taxon>
        <taxon>Embryophyta</taxon>
        <taxon>Tracheophyta</taxon>
        <taxon>Spermatophyta</taxon>
        <taxon>Magnoliopsida</taxon>
        <taxon>eudicotyledons</taxon>
        <taxon>Gunneridae</taxon>
        <taxon>Pentapetalae</taxon>
        <taxon>rosids</taxon>
        <taxon>malvids</taxon>
        <taxon>Brassicales</taxon>
        <taxon>Brassicaceae</taxon>
        <taxon>Brassiceae</taxon>
        <taxon>Brassica</taxon>
    </lineage>
</organism>
<sequence length="185" mass="21952">MVNETLISSLLYIFQKYFLFSRLSSVFSISGQHRCGKRCRLRWTNYLTQFNLQEAQTIIQLRALLGNMWSAIETHLPKRTDNEIKNYWNTPLKKLLVKMRIDPVRLINPKTSLLLVYPKKSTLIHMAQWESARLEAEERLARESKLFHYQRKAPSPSSWIHSIRNRQQKQTKAMHINNNNNNLNL</sequence>
<evidence type="ECO:0000259" key="6">
    <source>
        <dbReference type="PROSITE" id="PS51294"/>
    </source>
</evidence>
<name>A0ABQ7KTZ0_BRACM</name>
<evidence type="ECO:0008006" key="9">
    <source>
        <dbReference type="Google" id="ProtNLM"/>
    </source>
</evidence>
<dbReference type="InterPro" id="IPR009057">
    <property type="entry name" value="Homeodomain-like_sf"/>
</dbReference>
<dbReference type="InterPro" id="IPR015495">
    <property type="entry name" value="Myb_TF_plants"/>
</dbReference>
<dbReference type="PROSITE" id="PS51294">
    <property type="entry name" value="HTH_MYB"/>
    <property type="match status" value="1"/>
</dbReference>
<evidence type="ECO:0000259" key="5">
    <source>
        <dbReference type="PROSITE" id="PS50090"/>
    </source>
</evidence>
<dbReference type="SUPFAM" id="SSF46689">
    <property type="entry name" value="Homeodomain-like"/>
    <property type="match status" value="1"/>
</dbReference>
<feature type="domain" description="Myb-like" evidence="5">
    <location>
        <begin position="50"/>
        <end position="92"/>
    </location>
</feature>
<dbReference type="SMART" id="SM00717">
    <property type="entry name" value="SANT"/>
    <property type="match status" value="1"/>
</dbReference>
<gene>
    <name evidence="7" type="primary">A07g500680.1_BraROA</name>
    <name evidence="7" type="ORF">IGI04_025576</name>
</gene>
<comment type="subcellular location">
    <subcellularLocation>
        <location evidence="1">Nucleus</location>
    </subcellularLocation>
</comment>
<dbReference type="InterPro" id="IPR017930">
    <property type="entry name" value="Myb_dom"/>
</dbReference>
<protein>
    <recommendedName>
        <fullName evidence="9">HTH myb-type domain-containing protein</fullName>
    </recommendedName>
</protein>
<evidence type="ECO:0000256" key="2">
    <source>
        <dbReference type="ARBA" id="ARBA00022737"/>
    </source>
</evidence>
<dbReference type="CDD" id="cd00167">
    <property type="entry name" value="SANT"/>
    <property type="match status" value="1"/>
</dbReference>
<feature type="domain" description="HTH myb-type" evidence="6">
    <location>
        <begin position="53"/>
        <end position="96"/>
    </location>
</feature>
<evidence type="ECO:0000313" key="8">
    <source>
        <dbReference type="Proteomes" id="UP000823674"/>
    </source>
</evidence>
<dbReference type="PANTHER" id="PTHR47994">
    <property type="entry name" value="F14D16.11-RELATED"/>
    <property type="match status" value="1"/>
</dbReference>
<keyword evidence="3" id="KW-0238">DNA-binding</keyword>
<dbReference type="PROSITE" id="PS50090">
    <property type="entry name" value="MYB_LIKE"/>
    <property type="match status" value="1"/>
</dbReference>
<comment type="caution">
    <text evidence="7">The sequence shown here is derived from an EMBL/GenBank/DDBJ whole genome shotgun (WGS) entry which is preliminary data.</text>
</comment>
<evidence type="ECO:0000256" key="4">
    <source>
        <dbReference type="ARBA" id="ARBA00023242"/>
    </source>
</evidence>
<dbReference type="EMBL" id="JADBGQ010000009">
    <property type="protein sequence ID" value="KAG5377734.1"/>
    <property type="molecule type" value="Genomic_DNA"/>
</dbReference>
<dbReference type="Proteomes" id="UP000823674">
    <property type="component" value="Chromosome A07"/>
</dbReference>
<dbReference type="InterPro" id="IPR001005">
    <property type="entry name" value="SANT/Myb"/>
</dbReference>
<evidence type="ECO:0000256" key="3">
    <source>
        <dbReference type="ARBA" id="ARBA00023125"/>
    </source>
</evidence>
<dbReference type="PANTHER" id="PTHR47994:SF5">
    <property type="entry name" value="F14D16.11-RELATED"/>
    <property type="match status" value="1"/>
</dbReference>
<keyword evidence="8" id="KW-1185">Reference proteome</keyword>
<accession>A0ABQ7KTZ0</accession>
<evidence type="ECO:0000313" key="7">
    <source>
        <dbReference type="EMBL" id="KAG5377734.1"/>
    </source>
</evidence>
<reference evidence="7 8" key="1">
    <citation type="submission" date="2021-03" db="EMBL/GenBank/DDBJ databases">
        <authorList>
            <person name="King G.J."/>
            <person name="Bancroft I."/>
            <person name="Baten A."/>
            <person name="Bloomfield J."/>
            <person name="Borpatragohain P."/>
            <person name="He Z."/>
            <person name="Irish N."/>
            <person name="Irwin J."/>
            <person name="Liu K."/>
            <person name="Mauleon R.P."/>
            <person name="Moore J."/>
            <person name="Morris R."/>
            <person name="Ostergaard L."/>
            <person name="Wang B."/>
            <person name="Wells R."/>
        </authorList>
    </citation>
    <scope>NUCLEOTIDE SEQUENCE [LARGE SCALE GENOMIC DNA]</scope>
    <source>
        <strain evidence="7">R-o-18</strain>
        <tissue evidence="7">Leaf</tissue>
    </source>
</reference>
<evidence type="ECO:0000256" key="1">
    <source>
        <dbReference type="ARBA" id="ARBA00004123"/>
    </source>
</evidence>
<keyword evidence="4" id="KW-0539">Nucleus</keyword>
<keyword evidence="2" id="KW-0677">Repeat</keyword>